<reference evidence="3" key="1">
    <citation type="journal article" date="2019" name="Int. J. Syst. Evol. Microbiol.">
        <title>The Global Catalogue of Microorganisms (GCM) 10K type strain sequencing project: providing services to taxonomists for standard genome sequencing and annotation.</title>
        <authorList>
            <consortium name="The Broad Institute Genomics Platform"/>
            <consortium name="The Broad Institute Genome Sequencing Center for Infectious Disease"/>
            <person name="Wu L."/>
            <person name="Ma J."/>
        </authorList>
    </citation>
    <scope>NUCLEOTIDE SEQUENCE [LARGE SCALE GENOMIC DNA]</scope>
    <source>
        <strain evidence="3">NBRC 100033</strain>
    </source>
</reference>
<evidence type="ECO:0000313" key="2">
    <source>
        <dbReference type="EMBL" id="GLR64136.1"/>
    </source>
</evidence>
<evidence type="ECO:0000256" key="1">
    <source>
        <dbReference type="SAM" id="Coils"/>
    </source>
</evidence>
<dbReference type="RefSeq" id="WP_027851012.1">
    <property type="nucleotide sequence ID" value="NZ_BSOR01000027.1"/>
</dbReference>
<dbReference type="Gene3D" id="3.30.450.40">
    <property type="match status" value="1"/>
</dbReference>
<sequence>MSLVTSNPNKQLPSTQELSAEQVANWLSNNSDFFIGRESILAKMQLEHDCGESTESLLLYQLKLLRQELNQHKQNHEQLLNNARDNEKRLKRIERLLVKLLEAENTEELITLLNEELEQNFNLPFLRVWSHSSLEQLPRATEDQQEKQLALLDNKSSVSLQLTSSVAALLGLDELQEGSAIICRLSHSNHLGLLVIAHPSSKHFRQQDTLFIEYLGAILSSLLHRHQPKSH</sequence>
<protein>
    <recommendedName>
        <fullName evidence="4">DUF484 domain-containing protein</fullName>
    </recommendedName>
</protein>
<comment type="caution">
    <text evidence="2">The sequence shown here is derived from an EMBL/GenBank/DDBJ whole genome shotgun (WGS) entry which is preliminary data.</text>
</comment>
<accession>A0ABQ5ZXD5</accession>
<proteinExistence type="predicted"/>
<feature type="coiled-coil region" evidence="1">
    <location>
        <begin position="62"/>
        <end position="120"/>
    </location>
</feature>
<keyword evidence="3" id="KW-1185">Reference proteome</keyword>
<keyword evidence="1" id="KW-0175">Coiled coil</keyword>
<dbReference type="Proteomes" id="UP001156682">
    <property type="component" value="Unassembled WGS sequence"/>
</dbReference>
<dbReference type="PANTHER" id="PTHR38765">
    <property type="entry name" value="DUF484 DOMAIN-CONTAINING PROTEIN"/>
    <property type="match status" value="1"/>
</dbReference>
<dbReference type="InterPro" id="IPR029016">
    <property type="entry name" value="GAF-like_dom_sf"/>
</dbReference>
<gene>
    <name evidence="2" type="ORF">GCM10007878_15740</name>
</gene>
<dbReference type="PANTHER" id="PTHR38765:SF1">
    <property type="entry name" value="DUF484 DOMAIN-CONTAINING PROTEIN"/>
    <property type="match status" value="1"/>
</dbReference>
<dbReference type="InterPro" id="IPR007435">
    <property type="entry name" value="DUF484"/>
</dbReference>
<dbReference type="EMBL" id="BSOR01000027">
    <property type="protein sequence ID" value="GLR64136.1"/>
    <property type="molecule type" value="Genomic_DNA"/>
</dbReference>
<evidence type="ECO:0000313" key="3">
    <source>
        <dbReference type="Proteomes" id="UP001156682"/>
    </source>
</evidence>
<dbReference type="Pfam" id="PF04340">
    <property type="entry name" value="DUF484"/>
    <property type="match status" value="1"/>
</dbReference>
<name>A0ABQ5ZXD5_9GAMM</name>
<organism evidence="2 3">
    <name type="scientific">Marinospirillum insulare</name>
    <dbReference type="NCBI Taxonomy" id="217169"/>
    <lineage>
        <taxon>Bacteria</taxon>
        <taxon>Pseudomonadati</taxon>
        <taxon>Pseudomonadota</taxon>
        <taxon>Gammaproteobacteria</taxon>
        <taxon>Oceanospirillales</taxon>
        <taxon>Oceanospirillaceae</taxon>
        <taxon>Marinospirillum</taxon>
    </lineage>
</organism>
<evidence type="ECO:0008006" key="4">
    <source>
        <dbReference type="Google" id="ProtNLM"/>
    </source>
</evidence>